<keyword evidence="2" id="KW-1185">Reference proteome</keyword>
<organism evidence="1 2">
    <name type="scientific">Rhododendron griersonianum</name>
    <dbReference type="NCBI Taxonomy" id="479676"/>
    <lineage>
        <taxon>Eukaryota</taxon>
        <taxon>Viridiplantae</taxon>
        <taxon>Streptophyta</taxon>
        <taxon>Embryophyta</taxon>
        <taxon>Tracheophyta</taxon>
        <taxon>Spermatophyta</taxon>
        <taxon>Magnoliopsida</taxon>
        <taxon>eudicotyledons</taxon>
        <taxon>Gunneridae</taxon>
        <taxon>Pentapetalae</taxon>
        <taxon>asterids</taxon>
        <taxon>Ericales</taxon>
        <taxon>Ericaceae</taxon>
        <taxon>Ericoideae</taxon>
        <taxon>Rhodoreae</taxon>
        <taxon>Rhododendron</taxon>
    </lineage>
</organism>
<dbReference type="Proteomes" id="UP000823749">
    <property type="component" value="Chromosome 4"/>
</dbReference>
<sequence>MGALKTSTGVLSTPARVPIATGGGFCTQQIWSKAARVWYTAEGGGSPDIVGTTAFRSGYTGSAMAIALSSDSMRVQQRPC</sequence>
<dbReference type="EMBL" id="JACTNZ010000004">
    <property type="protein sequence ID" value="KAG5553256.1"/>
    <property type="molecule type" value="Genomic_DNA"/>
</dbReference>
<proteinExistence type="predicted"/>
<evidence type="ECO:0000313" key="1">
    <source>
        <dbReference type="EMBL" id="KAG5553256.1"/>
    </source>
</evidence>
<dbReference type="AlphaFoldDB" id="A0AAV6KLZ1"/>
<comment type="caution">
    <text evidence="1">The sequence shown here is derived from an EMBL/GenBank/DDBJ whole genome shotgun (WGS) entry which is preliminary data.</text>
</comment>
<gene>
    <name evidence="1" type="ORF">RHGRI_011199</name>
</gene>
<protein>
    <submittedName>
        <fullName evidence="1">Uncharacterized protein</fullName>
    </submittedName>
</protein>
<evidence type="ECO:0000313" key="2">
    <source>
        <dbReference type="Proteomes" id="UP000823749"/>
    </source>
</evidence>
<accession>A0AAV6KLZ1</accession>
<reference evidence="1" key="1">
    <citation type="submission" date="2020-08" db="EMBL/GenBank/DDBJ databases">
        <title>Plant Genome Project.</title>
        <authorList>
            <person name="Zhang R.-G."/>
        </authorList>
    </citation>
    <scope>NUCLEOTIDE SEQUENCE</scope>
    <source>
        <strain evidence="1">WSP0</strain>
        <tissue evidence="1">Leaf</tissue>
    </source>
</reference>
<name>A0AAV6KLZ1_9ERIC</name>